<dbReference type="Gene3D" id="3.40.630.10">
    <property type="entry name" value="Zn peptidases"/>
    <property type="match status" value="1"/>
</dbReference>
<evidence type="ECO:0000256" key="1">
    <source>
        <dbReference type="ARBA" id="ARBA00001947"/>
    </source>
</evidence>
<evidence type="ECO:0000256" key="2">
    <source>
        <dbReference type="ARBA" id="ARBA00005988"/>
    </source>
</evidence>
<dbReference type="SMART" id="SM00631">
    <property type="entry name" value="Zn_pept"/>
    <property type="match status" value="1"/>
</dbReference>
<evidence type="ECO:0000256" key="4">
    <source>
        <dbReference type="ARBA" id="ARBA00022801"/>
    </source>
</evidence>
<gene>
    <name evidence="9" type="ORF">GCM10008967_04530</name>
</gene>
<protein>
    <recommendedName>
        <fullName evidence="8">Peptidase M14 domain-containing protein</fullName>
    </recommendedName>
</protein>
<evidence type="ECO:0000256" key="6">
    <source>
        <dbReference type="ARBA" id="ARBA00023049"/>
    </source>
</evidence>
<sequence length="415" mass="48303">MGDLISIYGLWFLLSFFPLSTDEPIIDTTQTYTYEIMVEDLQELQHVYPTILSYHSIGKSHYNREIFAVRLGKGPNPIIITGSHHAREWMSTMVVMKMMEEYAKSYSHNTVIGTFKASDILEDSTIWFIPMVNPDGVTLQQQGLSAFPASVHAALIEMNDGSDDFTRWKANAIGIDLNRQYPANWDAPSDVTEPSWMDYKGEFPFQALEVQAVRDFTVKIKPQIAVDYHTSGRILYWYFYNDDERDLALATEFQDKTGYNMIDPSVEPTGRGYTDWFIQEFGLPGFTPEVGEYVEDEHVPLEDFPEDWERNKEIGLWLAAESDDFQREETVPFNEKIRITHAEQLYSEPSFLNTERATLSPQIVQAYEKSGNWYHVYTYLGEKWIHIPNRLKYFPEWTILDFLRDRGDRFNCPVK</sequence>
<dbReference type="PROSITE" id="PS52035">
    <property type="entry name" value="PEPTIDASE_M14"/>
    <property type="match status" value="1"/>
</dbReference>
<keyword evidence="3" id="KW-0645">Protease</keyword>
<keyword evidence="5" id="KW-0862">Zinc</keyword>
<accession>A0ABP3FHQ4</accession>
<dbReference type="Pfam" id="PF00246">
    <property type="entry name" value="Peptidase_M14"/>
    <property type="match status" value="1"/>
</dbReference>
<feature type="active site" description="Proton donor/acceptor" evidence="7">
    <location>
        <position position="289"/>
    </location>
</feature>
<comment type="cofactor">
    <cofactor evidence="1">
        <name>Zn(2+)</name>
        <dbReference type="ChEBI" id="CHEBI:29105"/>
    </cofactor>
</comment>
<dbReference type="Proteomes" id="UP001500782">
    <property type="component" value="Unassembled WGS sequence"/>
</dbReference>
<comment type="caution">
    <text evidence="9">The sequence shown here is derived from an EMBL/GenBank/DDBJ whole genome shotgun (WGS) entry which is preliminary data.</text>
</comment>
<evidence type="ECO:0000256" key="3">
    <source>
        <dbReference type="ARBA" id="ARBA00022670"/>
    </source>
</evidence>
<evidence type="ECO:0000256" key="5">
    <source>
        <dbReference type="ARBA" id="ARBA00022833"/>
    </source>
</evidence>
<keyword evidence="6" id="KW-0482">Metalloprotease</keyword>
<dbReference type="PANTHER" id="PTHR11705">
    <property type="entry name" value="PROTEASE FAMILY M14 CARBOXYPEPTIDASE A,B"/>
    <property type="match status" value="1"/>
</dbReference>
<dbReference type="EMBL" id="BAAADJ010000004">
    <property type="protein sequence ID" value="GAA0317034.1"/>
    <property type="molecule type" value="Genomic_DNA"/>
</dbReference>
<name>A0ABP3FHQ4_9BACI</name>
<evidence type="ECO:0000313" key="10">
    <source>
        <dbReference type="Proteomes" id="UP001500782"/>
    </source>
</evidence>
<comment type="similarity">
    <text evidence="2 7">Belongs to the peptidase M14 family.</text>
</comment>
<evidence type="ECO:0000313" key="9">
    <source>
        <dbReference type="EMBL" id="GAA0317034.1"/>
    </source>
</evidence>
<dbReference type="PANTHER" id="PTHR11705:SF143">
    <property type="entry name" value="SLL0236 PROTEIN"/>
    <property type="match status" value="1"/>
</dbReference>
<reference evidence="10" key="1">
    <citation type="journal article" date="2019" name="Int. J. Syst. Evol. Microbiol.">
        <title>The Global Catalogue of Microorganisms (GCM) 10K type strain sequencing project: providing services to taxonomists for standard genome sequencing and annotation.</title>
        <authorList>
            <consortium name="The Broad Institute Genomics Platform"/>
            <consortium name="The Broad Institute Genome Sequencing Center for Infectious Disease"/>
            <person name="Wu L."/>
            <person name="Ma J."/>
        </authorList>
    </citation>
    <scope>NUCLEOTIDE SEQUENCE [LARGE SCALE GENOMIC DNA]</scope>
    <source>
        <strain evidence="10">JCM 9731</strain>
    </source>
</reference>
<organism evidence="9 10">
    <name type="scientific">Bacillus carboniphilus</name>
    <dbReference type="NCBI Taxonomy" id="86663"/>
    <lineage>
        <taxon>Bacteria</taxon>
        <taxon>Bacillati</taxon>
        <taxon>Bacillota</taxon>
        <taxon>Bacilli</taxon>
        <taxon>Bacillales</taxon>
        <taxon>Bacillaceae</taxon>
        <taxon>Bacillus</taxon>
    </lineage>
</organism>
<keyword evidence="4" id="KW-0378">Hydrolase</keyword>
<feature type="domain" description="Peptidase M14" evidence="8">
    <location>
        <begin position="30"/>
        <end position="322"/>
    </location>
</feature>
<dbReference type="RefSeq" id="WP_343795966.1">
    <property type="nucleotide sequence ID" value="NZ_BAAADJ010000004.1"/>
</dbReference>
<proteinExistence type="inferred from homology"/>
<evidence type="ECO:0000259" key="8">
    <source>
        <dbReference type="PROSITE" id="PS52035"/>
    </source>
</evidence>
<dbReference type="SUPFAM" id="SSF53187">
    <property type="entry name" value="Zn-dependent exopeptidases"/>
    <property type="match status" value="1"/>
</dbReference>
<dbReference type="InterPro" id="IPR000834">
    <property type="entry name" value="Peptidase_M14"/>
</dbReference>
<keyword evidence="10" id="KW-1185">Reference proteome</keyword>
<evidence type="ECO:0000256" key="7">
    <source>
        <dbReference type="PROSITE-ProRule" id="PRU01379"/>
    </source>
</evidence>